<dbReference type="InterPro" id="IPR008276">
    <property type="entry name" value="C_nuclsd_transpt"/>
</dbReference>
<dbReference type="OrthoDB" id="6784780at2759"/>
<feature type="transmembrane region" description="Helical" evidence="7">
    <location>
        <begin position="28"/>
        <end position="50"/>
    </location>
</feature>
<dbReference type="PhylomeDB" id="D2A4P8"/>
<dbReference type="Pfam" id="PF01773">
    <property type="entry name" value="Nucleos_tra2_N"/>
    <property type="match status" value="1"/>
</dbReference>
<dbReference type="Proteomes" id="UP000007266">
    <property type="component" value="Linkage group 6"/>
</dbReference>
<name>D2A4P8_TRICA</name>
<dbReference type="HOGENOM" id="CLU_016813_3_1_1"/>
<feature type="transmembrane region" description="Helical" evidence="7">
    <location>
        <begin position="221"/>
        <end position="245"/>
    </location>
</feature>
<feature type="transmembrane region" description="Helical" evidence="7">
    <location>
        <begin position="515"/>
        <end position="537"/>
    </location>
</feature>
<feature type="transmembrane region" description="Helical" evidence="7">
    <location>
        <begin position="65"/>
        <end position="89"/>
    </location>
</feature>
<feature type="transmembrane region" description="Helical" evidence="7">
    <location>
        <begin position="161"/>
        <end position="181"/>
    </location>
</feature>
<evidence type="ECO:0000259" key="9">
    <source>
        <dbReference type="Pfam" id="PF07662"/>
    </source>
</evidence>
<evidence type="ECO:0000256" key="6">
    <source>
        <dbReference type="ARBA" id="ARBA00023136"/>
    </source>
</evidence>
<feature type="transmembrane region" description="Helical" evidence="7">
    <location>
        <begin position="384"/>
        <end position="402"/>
    </location>
</feature>
<feature type="transmembrane region" description="Helical" evidence="7">
    <location>
        <begin position="257"/>
        <end position="279"/>
    </location>
</feature>
<dbReference type="InParanoid" id="D2A4P8"/>
<proteinExistence type="inferred from homology"/>
<dbReference type="GO" id="GO:1901642">
    <property type="term" value="P:nucleoside transmembrane transport"/>
    <property type="evidence" value="ECO:0000318"/>
    <property type="project" value="GO_Central"/>
</dbReference>
<evidence type="ECO:0000259" key="10">
    <source>
        <dbReference type="Pfam" id="PF07670"/>
    </source>
</evidence>
<feature type="domain" description="Nucleoside transporter/FeoB GTPase Gate" evidence="10">
    <location>
        <begin position="225"/>
        <end position="323"/>
    </location>
</feature>
<keyword evidence="4 7" id="KW-0812">Transmembrane</keyword>
<dbReference type="InterPro" id="IPR011642">
    <property type="entry name" value="Gate_dom"/>
</dbReference>
<evidence type="ECO:0000256" key="3">
    <source>
        <dbReference type="ARBA" id="ARBA00022475"/>
    </source>
</evidence>
<dbReference type="Pfam" id="PF07662">
    <property type="entry name" value="Nucleos_tra2_C"/>
    <property type="match status" value="1"/>
</dbReference>
<dbReference type="KEGG" id="tca:660360"/>
<evidence type="ECO:0000256" key="2">
    <source>
        <dbReference type="ARBA" id="ARBA00009033"/>
    </source>
</evidence>
<protein>
    <submittedName>
        <fullName evidence="11">Sodium/nucleoside cotransporter 2-like Protein</fullName>
    </submittedName>
</protein>
<feature type="transmembrane region" description="Helical" evidence="7">
    <location>
        <begin position="110"/>
        <end position="129"/>
    </location>
</feature>
<dbReference type="AlphaFoldDB" id="D2A4P8"/>
<comment type="subcellular location">
    <subcellularLocation>
        <location evidence="1">Cell membrane</location>
        <topology evidence="1">Multi-pass membrane protein</topology>
    </subcellularLocation>
</comment>
<accession>D2A4P8</accession>
<feature type="domain" description="Concentrative nucleoside transporter N-terminal" evidence="8">
    <location>
        <begin position="143"/>
        <end position="214"/>
    </location>
</feature>
<evidence type="ECO:0000313" key="12">
    <source>
        <dbReference type="Proteomes" id="UP000007266"/>
    </source>
</evidence>
<keyword evidence="3" id="KW-1003">Cell membrane</keyword>
<feature type="domain" description="Concentrative nucleoside transporter C-terminal" evidence="9">
    <location>
        <begin position="327"/>
        <end position="535"/>
    </location>
</feature>
<dbReference type="eggNOG" id="KOG3747">
    <property type="taxonomic scope" value="Eukaryota"/>
</dbReference>
<dbReference type="PANTHER" id="PTHR10590">
    <property type="entry name" value="SODIUM/NUCLEOSIDE COTRANSPORTER"/>
    <property type="match status" value="1"/>
</dbReference>
<evidence type="ECO:0000313" key="11">
    <source>
        <dbReference type="EMBL" id="EFA05195.1"/>
    </source>
</evidence>
<evidence type="ECO:0000256" key="4">
    <source>
        <dbReference type="ARBA" id="ARBA00022692"/>
    </source>
</evidence>
<evidence type="ECO:0000256" key="5">
    <source>
        <dbReference type="ARBA" id="ARBA00022989"/>
    </source>
</evidence>
<keyword evidence="6 7" id="KW-0472">Membrane</keyword>
<organism evidence="11 12">
    <name type="scientific">Tribolium castaneum</name>
    <name type="common">Red flour beetle</name>
    <dbReference type="NCBI Taxonomy" id="7070"/>
    <lineage>
        <taxon>Eukaryota</taxon>
        <taxon>Metazoa</taxon>
        <taxon>Ecdysozoa</taxon>
        <taxon>Arthropoda</taxon>
        <taxon>Hexapoda</taxon>
        <taxon>Insecta</taxon>
        <taxon>Pterygota</taxon>
        <taxon>Neoptera</taxon>
        <taxon>Endopterygota</taxon>
        <taxon>Coleoptera</taxon>
        <taxon>Polyphaga</taxon>
        <taxon>Cucujiformia</taxon>
        <taxon>Tenebrionidae</taxon>
        <taxon>Tenebrionidae incertae sedis</taxon>
        <taxon>Tribolium</taxon>
    </lineage>
</organism>
<reference evidence="11 12" key="2">
    <citation type="journal article" date="2010" name="Nucleic Acids Res.">
        <title>BeetleBase in 2010: revisions to provide comprehensive genomic information for Tribolium castaneum.</title>
        <authorList>
            <person name="Kim H.S."/>
            <person name="Murphy T."/>
            <person name="Xia J."/>
            <person name="Caragea D."/>
            <person name="Park Y."/>
            <person name="Beeman R.W."/>
            <person name="Lorenzen M.D."/>
            <person name="Butcher S."/>
            <person name="Manak J.R."/>
            <person name="Brown S.J."/>
        </authorList>
    </citation>
    <scope>GENOME REANNOTATION</scope>
    <source>
        <strain evidence="11 12">Georgia GA2</strain>
    </source>
</reference>
<feature type="transmembrane region" description="Helical" evidence="7">
    <location>
        <begin position="299"/>
        <end position="321"/>
    </location>
</feature>
<dbReference type="Pfam" id="PF07670">
    <property type="entry name" value="Gate"/>
    <property type="match status" value="1"/>
</dbReference>
<dbReference type="InterPro" id="IPR002668">
    <property type="entry name" value="CNT_N_dom"/>
</dbReference>
<dbReference type="STRING" id="7070.D2A4P8"/>
<dbReference type="EMBL" id="KQ971344">
    <property type="protein sequence ID" value="EFA05195.1"/>
    <property type="molecule type" value="Genomic_DNA"/>
</dbReference>
<evidence type="ECO:0000259" key="8">
    <source>
        <dbReference type="Pfam" id="PF01773"/>
    </source>
</evidence>
<sequence>MSEFDSSLAIVENGAPKTKRKHTKIVNLMIKLAVFVLINAHFIWASYYFINNTSDTLDSTTCSGYGLWIIVFIFIYFLTLYSLLLKPYILPLIDTKKLAPLFKPINRIPHWPLVSRGVVLAAILAFIVYDYRDDFTRLMPLTGLVIFFIIGFLFSPAKKQIPWPTVISGLIAQFVLGLLMIRWETGRNIFSCVGDRVDTFLHYAVNASAFVYSEELVLTKAIFAFNALAAIYLMNFCINILYYYGIMQSIVLELGKILQFVLGTPICESVNSAANIFLGMSESPFLLKPYLDHLTDSEIHSIMTSGFASVSGTVLAAYISFGASPAHLVTSCVMSAPAALCYSKLMYPETEEVTVTQENIKTMKMKFGSVLDAATKGANEASQVVIGIIANLISFISFVYFINGVLGWLGTLVGFIAEDEIWSLELILGKILIPLSYTMGVEWADCEKVAQLIGMKTILNEFIAFQKMKTMDLSDKSRIIATYSICGFANPGSIGTMLSTLTIFMPRKKHSVTKLVFRAFIGGSFACFMTACIAGLLTV</sequence>
<feature type="transmembrane region" description="Helical" evidence="7">
    <location>
        <begin position="480"/>
        <end position="503"/>
    </location>
</feature>
<keyword evidence="5 7" id="KW-1133">Transmembrane helix</keyword>
<dbReference type="OMA" id="IMLYAMC"/>
<comment type="similarity">
    <text evidence="2">Belongs to the concentrative nucleoside transporter (CNT) (TC 2.A.41) family.</text>
</comment>
<reference evidence="11 12" key="1">
    <citation type="journal article" date="2008" name="Nature">
        <title>The genome of the model beetle and pest Tribolium castaneum.</title>
        <authorList>
            <consortium name="Tribolium Genome Sequencing Consortium"/>
            <person name="Richards S."/>
            <person name="Gibbs R.A."/>
            <person name="Weinstock G.M."/>
            <person name="Brown S.J."/>
            <person name="Denell R."/>
            <person name="Beeman R.W."/>
            <person name="Gibbs R."/>
            <person name="Beeman R.W."/>
            <person name="Brown S.J."/>
            <person name="Bucher G."/>
            <person name="Friedrich M."/>
            <person name="Grimmelikhuijzen C.J."/>
            <person name="Klingler M."/>
            <person name="Lorenzen M."/>
            <person name="Richards S."/>
            <person name="Roth S."/>
            <person name="Schroder R."/>
            <person name="Tautz D."/>
            <person name="Zdobnov E.M."/>
            <person name="Muzny D."/>
            <person name="Gibbs R.A."/>
            <person name="Weinstock G.M."/>
            <person name="Attaway T."/>
            <person name="Bell S."/>
            <person name="Buhay C.J."/>
            <person name="Chandrabose M.N."/>
            <person name="Chavez D."/>
            <person name="Clerk-Blankenburg K.P."/>
            <person name="Cree A."/>
            <person name="Dao M."/>
            <person name="Davis C."/>
            <person name="Chacko J."/>
            <person name="Dinh H."/>
            <person name="Dugan-Rocha S."/>
            <person name="Fowler G."/>
            <person name="Garner T.T."/>
            <person name="Garnes J."/>
            <person name="Gnirke A."/>
            <person name="Hawes A."/>
            <person name="Hernandez J."/>
            <person name="Hines S."/>
            <person name="Holder M."/>
            <person name="Hume J."/>
            <person name="Jhangiani S.N."/>
            <person name="Joshi V."/>
            <person name="Khan Z.M."/>
            <person name="Jackson L."/>
            <person name="Kovar C."/>
            <person name="Kowis A."/>
            <person name="Lee S."/>
            <person name="Lewis L.R."/>
            <person name="Margolis J."/>
            <person name="Morgan M."/>
            <person name="Nazareth L.V."/>
            <person name="Nguyen N."/>
            <person name="Okwuonu G."/>
            <person name="Parker D."/>
            <person name="Richards S."/>
            <person name="Ruiz S.J."/>
            <person name="Santibanez J."/>
            <person name="Savard J."/>
            <person name="Scherer S.E."/>
            <person name="Schneider B."/>
            <person name="Sodergren E."/>
            <person name="Tautz D."/>
            <person name="Vattahil S."/>
            <person name="Villasana D."/>
            <person name="White C.S."/>
            <person name="Wright R."/>
            <person name="Park Y."/>
            <person name="Beeman R.W."/>
            <person name="Lord J."/>
            <person name="Oppert B."/>
            <person name="Lorenzen M."/>
            <person name="Brown S."/>
            <person name="Wang L."/>
            <person name="Savard J."/>
            <person name="Tautz D."/>
            <person name="Richards S."/>
            <person name="Weinstock G."/>
            <person name="Gibbs R.A."/>
            <person name="Liu Y."/>
            <person name="Worley K."/>
            <person name="Weinstock G."/>
            <person name="Elsik C.G."/>
            <person name="Reese J.T."/>
            <person name="Elhaik E."/>
            <person name="Landan G."/>
            <person name="Graur D."/>
            <person name="Arensburger P."/>
            <person name="Atkinson P."/>
            <person name="Beeman R.W."/>
            <person name="Beidler J."/>
            <person name="Brown S.J."/>
            <person name="Demuth J.P."/>
            <person name="Drury D.W."/>
            <person name="Du Y.Z."/>
            <person name="Fujiwara H."/>
            <person name="Lorenzen M."/>
            <person name="Maselli V."/>
            <person name="Osanai M."/>
            <person name="Park Y."/>
            <person name="Robertson H.M."/>
            <person name="Tu Z."/>
            <person name="Wang J.J."/>
            <person name="Wang S."/>
            <person name="Richards S."/>
            <person name="Song H."/>
            <person name="Zhang L."/>
            <person name="Sodergren E."/>
            <person name="Werner D."/>
            <person name="Stanke M."/>
            <person name="Morgenstern B."/>
            <person name="Solovyev V."/>
            <person name="Kosarev P."/>
            <person name="Brown G."/>
            <person name="Chen H.C."/>
            <person name="Ermolaeva O."/>
            <person name="Hlavina W."/>
            <person name="Kapustin Y."/>
            <person name="Kiryutin B."/>
            <person name="Kitts P."/>
            <person name="Maglott D."/>
            <person name="Pruitt K."/>
            <person name="Sapojnikov V."/>
            <person name="Souvorov A."/>
            <person name="Mackey A.J."/>
            <person name="Waterhouse R.M."/>
            <person name="Wyder S."/>
            <person name="Zdobnov E.M."/>
            <person name="Zdobnov E.M."/>
            <person name="Wyder S."/>
            <person name="Kriventseva E.V."/>
            <person name="Kadowaki T."/>
            <person name="Bork P."/>
            <person name="Aranda M."/>
            <person name="Bao R."/>
            <person name="Beermann A."/>
            <person name="Berns N."/>
            <person name="Bolognesi R."/>
            <person name="Bonneton F."/>
            <person name="Bopp D."/>
            <person name="Brown S.J."/>
            <person name="Bucher G."/>
            <person name="Butts T."/>
            <person name="Chaumot A."/>
            <person name="Denell R.E."/>
            <person name="Ferrier D.E."/>
            <person name="Friedrich M."/>
            <person name="Gordon C.M."/>
            <person name="Jindra M."/>
            <person name="Klingler M."/>
            <person name="Lan Q."/>
            <person name="Lattorff H.M."/>
            <person name="Laudet V."/>
            <person name="von Levetsow C."/>
            <person name="Liu Z."/>
            <person name="Lutz R."/>
            <person name="Lynch J.A."/>
            <person name="da Fonseca R.N."/>
            <person name="Posnien N."/>
            <person name="Reuter R."/>
            <person name="Roth S."/>
            <person name="Savard J."/>
            <person name="Schinko J.B."/>
            <person name="Schmitt C."/>
            <person name="Schoppmeier M."/>
            <person name="Schroder R."/>
            <person name="Shippy T.D."/>
            <person name="Simonnet F."/>
            <person name="Marques-Souza H."/>
            <person name="Tautz D."/>
            <person name="Tomoyasu Y."/>
            <person name="Trauner J."/>
            <person name="Van der Zee M."/>
            <person name="Vervoort M."/>
            <person name="Wittkopp N."/>
            <person name="Wimmer E.A."/>
            <person name="Yang X."/>
            <person name="Jones A.K."/>
            <person name="Sattelle D.B."/>
            <person name="Ebert P.R."/>
            <person name="Nelson D."/>
            <person name="Scott J.G."/>
            <person name="Beeman R.W."/>
            <person name="Muthukrishnan S."/>
            <person name="Kramer K.J."/>
            <person name="Arakane Y."/>
            <person name="Beeman R.W."/>
            <person name="Zhu Q."/>
            <person name="Hogenkamp D."/>
            <person name="Dixit R."/>
            <person name="Oppert B."/>
            <person name="Jiang H."/>
            <person name="Zou Z."/>
            <person name="Marshall J."/>
            <person name="Elpidina E."/>
            <person name="Vinokurov K."/>
            <person name="Oppert C."/>
            <person name="Zou Z."/>
            <person name="Evans J."/>
            <person name="Lu Z."/>
            <person name="Zhao P."/>
            <person name="Sumathipala N."/>
            <person name="Altincicek B."/>
            <person name="Vilcinskas A."/>
            <person name="Williams M."/>
            <person name="Hultmark D."/>
            <person name="Hetru C."/>
            <person name="Jiang H."/>
            <person name="Grimmelikhuijzen C.J."/>
            <person name="Hauser F."/>
            <person name="Cazzamali G."/>
            <person name="Williamson M."/>
            <person name="Park Y."/>
            <person name="Li B."/>
            <person name="Tanaka Y."/>
            <person name="Predel R."/>
            <person name="Neupert S."/>
            <person name="Schachtner J."/>
            <person name="Verleyen P."/>
            <person name="Raible F."/>
            <person name="Bork P."/>
            <person name="Friedrich M."/>
            <person name="Walden K.K."/>
            <person name="Robertson H.M."/>
            <person name="Angeli S."/>
            <person name="Foret S."/>
            <person name="Bucher G."/>
            <person name="Schuetz S."/>
            <person name="Maleszka R."/>
            <person name="Wimmer E.A."/>
            <person name="Beeman R.W."/>
            <person name="Lorenzen M."/>
            <person name="Tomoyasu Y."/>
            <person name="Miller S.C."/>
            <person name="Grossmann D."/>
            <person name="Bucher G."/>
        </authorList>
    </citation>
    <scope>NUCLEOTIDE SEQUENCE [LARGE SCALE GENOMIC DNA]</scope>
    <source>
        <strain evidence="11 12">Georgia GA2</strain>
    </source>
</reference>
<evidence type="ECO:0000256" key="1">
    <source>
        <dbReference type="ARBA" id="ARBA00004651"/>
    </source>
</evidence>
<feature type="transmembrane region" description="Helical" evidence="7">
    <location>
        <begin position="135"/>
        <end position="154"/>
    </location>
</feature>
<dbReference type="InterPro" id="IPR011657">
    <property type="entry name" value="CNT_C_dom"/>
</dbReference>
<keyword evidence="12" id="KW-1185">Reference proteome</keyword>
<gene>
    <name evidence="11" type="primary">AUGUSTUS-3.0.2_15329</name>
    <name evidence="11" type="ORF">TcasGA2_TC015329</name>
</gene>
<dbReference type="PANTHER" id="PTHR10590:SF4">
    <property type="entry name" value="SOLUTE CARRIER FAMILY 28 MEMBER 3"/>
    <property type="match status" value="1"/>
</dbReference>
<dbReference type="GO" id="GO:0005415">
    <property type="term" value="F:nucleoside:sodium symporter activity"/>
    <property type="evidence" value="ECO:0000318"/>
    <property type="project" value="GO_Central"/>
</dbReference>
<dbReference type="GO" id="GO:0005886">
    <property type="term" value="C:plasma membrane"/>
    <property type="evidence" value="ECO:0000318"/>
    <property type="project" value="GO_Central"/>
</dbReference>
<evidence type="ECO:0000256" key="7">
    <source>
        <dbReference type="SAM" id="Phobius"/>
    </source>
</evidence>